<evidence type="ECO:0000313" key="1">
    <source>
        <dbReference type="EMBL" id="AXC11690.1"/>
    </source>
</evidence>
<sequence length="63" mass="7220">MKILRVAYALPLLRNSQTEKKILWNRLNLYGHSAIKASGLDDMRIAPYAYRKSLGKFGYFVAS</sequence>
<gene>
    <name evidence="1" type="ORF">ACPOL_2366</name>
</gene>
<dbReference type="KEGG" id="abas:ACPOL_2366"/>
<proteinExistence type="predicted"/>
<protein>
    <submittedName>
        <fullName evidence="1">Uncharacterized protein</fullName>
    </submittedName>
</protein>
<dbReference type="AlphaFoldDB" id="A0A2Z5FY98"/>
<accession>A0A2Z5FY98</accession>
<dbReference type="EMBL" id="CP030840">
    <property type="protein sequence ID" value="AXC11690.1"/>
    <property type="molecule type" value="Genomic_DNA"/>
</dbReference>
<dbReference type="Proteomes" id="UP000253606">
    <property type="component" value="Chromosome"/>
</dbReference>
<evidence type="ECO:0000313" key="2">
    <source>
        <dbReference type="Proteomes" id="UP000253606"/>
    </source>
</evidence>
<name>A0A2Z5FY98_9BACT</name>
<keyword evidence="2" id="KW-1185">Reference proteome</keyword>
<organism evidence="1 2">
    <name type="scientific">Acidisarcina polymorpha</name>
    <dbReference type="NCBI Taxonomy" id="2211140"/>
    <lineage>
        <taxon>Bacteria</taxon>
        <taxon>Pseudomonadati</taxon>
        <taxon>Acidobacteriota</taxon>
        <taxon>Terriglobia</taxon>
        <taxon>Terriglobales</taxon>
        <taxon>Acidobacteriaceae</taxon>
        <taxon>Acidisarcina</taxon>
    </lineage>
</organism>
<reference evidence="1 2" key="1">
    <citation type="journal article" date="2018" name="Front. Microbiol.">
        <title>Hydrolytic Capabilities as a Key to Environmental Success: Chitinolytic and Cellulolytic Acidobacteria From Acidic Sub-arctic Soils and Boreal Peatlands.</title>
        <authorList>
            <person name="Belova S.E."/>
            <person name="Ravin N.V."/>
            <person name="Pankratov T.A."/>
            <person name="Rakitin A.L."/>
            <person name="Ivanova A.A."/>
            <person name="Beletsky A.V."/>
            <person name="Mardanov A.V."/>
            <person name="Sinninghe Damste J.S."/>
            <person name="Dedysh S.N."/>
        </authorList>
    </citation>
    <scope>NUCLEOTIDE SEQUENCE [LARGE SCALE GENOMIC DNA]</scope>
    <source>
        <strain evidence="1 2">SBC82</strain>
    </source>
</reference>